<dbReference type="PANTHER" id="PTHR34477:SF1">
    <property type="entry name" value="UPF0213 PROTEIN YHBQ"/>
    <property type="match status" value="1"/>
</dbReference>
<dbReference type="InterPro" id="IPR000305">
    <property type="entry name" value="GIY-YIG_endonuc"/>
</dbReference>
<accession>A0A4R2NPP3</accession>
<dbReference type="InterPro" id="IPR050190">
    <property type="entry name" value="UPF0213_domain"/>
</dbReference>
<evidence type="ECO:0000313" key="4">
    <source>
        <dbReference type="Proteomes" id="UP000294564"/>
    </source>
</evidence>
<dbReference type="SUPFAM" id="SSF82771">
    <property type="entry name" value="GIY-YIG endonuclease"/>
    <property type="match status" value="1"/>
</dbReference>
<dbReference type="Gene3D" id="3.40.1440.10">
    <property type="entry name" value="GIY-YIG endonuclease"/>
    <property type="match status" value="1"/>
</dbReference>
<dbReference type="Proteomes" id="UP000294564">
    <property type="component" value="Unassembled WGS sequence"/>
</dbReference>
<dbReference type="EMBL" id="SLXM01000008">
    <property type="protein sequence ID" value="TCP23717.1"/>
    <property type="molecule type" value="Genomic_DNA"/>
</dbReference>
<keyword evidence="4" id="KW-1185">Reference proteome</keyword>
<dbReference type="PROSITE" id="PS50164">
    <property type="entry name" value="GIY_YIG"/>
    <property type="match status" value="1"/>
</dbReference>
<comment type="similarity">
    <text evidence="1">Belongs to the UPF0213 family.</text>
</comment>
<dbReference type="Pfam" id="PF01541">
    <property type="entry name" value="GIY-YIG"/>
    <property type="match status" value="1"/>
</dbReference>
<protein>
    <submittedName>
        <fullName evidence="3">GIY-YIG catalytic domain-containing protein</fullName>
    </submittedName>
</protein>
<evidence type="ECO:0000313" key="3">
    <source>
        <dbReference type="EMBL" id="TCP23717.1"/>
    </source>
</evidence>
<dbReference type="InterPro" id="IPR035901">
    <property type="entry name" value="GIY-YIG_endonuc_sf"/>
</dbReference>
<name>A0A4R2NPP3_9FLAO</name>
<sequence length="75" mass="8740">MKSGFVYILECCDGSYYTGSTINIDKRLIEHQQGKGAIYTKKRLPVELVYLESFDCIEKAFIKKNKFRVGVERRN</sequence>
<reference evidence="3 4" key="1">
    <citation type="submission" date="2019-03" db="EMBL/GenBank/DDBJ databases">
        <title>Genomic Encyclopedia of Type Strains, Phase IV (KMG-IV): sequencing the most valuable type-strain genomes for metagenomic binning, comparative biology and taxonomic classification.</title>
        <authorList>
            <person name="Goeker M."/>
        </authorList>
    </citation>
    <scope>NUCLEOTIDE SEQUENCE [LARGE SCALE GENOMIC DNA]</scope>
    <source>
        <strain evidence="3 4">DSM 14836</strain>
    </source>
</reference>
<dbReference type="CDD" id="cd10456">
    <property type="entry name" value="GIY-YIG_UPF0213"/>
    <property type="match status" value="1"/>
</dbReference>
<feature type="domain" description="GIY-YIG" evidence="2">
    <location>
        <begin position="2"/>
        <end position="75"/>
    </location>
</feature>
<dbReference type="AlphaFoldDB" id="A0A4R2NPP3"/>
<organism evidence="3 4">
    <name type="scientific">Tenacibaculum skagerrakense</name>
    <dbReference type="NCBI Taxonomy" id="186571"/>
    <lineage>
        <taxon>Bacteria</taxon>
        <taxon>Pseudomonadati</taxon>
        <taxon>Bacteroidota</taxon>
        <taxon>Flavobacteriia</taxon>
        <taxon>Flavobacteriales</taxon>
        <taxon>Flavobacteriaceae</taxon>
        <taxon>Tenacibaculum</taxon>
    </lineage>
</organism>
<gene>
    <name evidence="3" type="ORF">EV195_108190</name>
</gene>
<evidence type="ECO:0000256" key="1">
    <source>
        <dbReference type="ARBA" id="ARBA00007435"/>
    </source>
</evidence>
<proteinExistence type="inferred from homology"/>
<dbReference type="PANTHER" id="PTHR34477">
    <property type="entry name" value="UPF0213 PROTEIN YHBQ"/>
    <property type="match status" value="1"/>
</dbReference>
<comment type="caution">
    <text evidence="3">The sequence shown here is derived from an EMBL/GenBank/DDBJ whole genome shotgun (WGS) entry which is preliminary data.</text>
</comment>
<evidence type="ECO:0000259" key="2">
    <source>
        <dbReference type="PROSITE" id="PS50164"/>
    </source>
</evidence>